<keyword evidence="1" id="KW-0540">Nuclease</keyword>
<dbReference type="GO" id="GO:0004528">
    <property type="term" value="F:phosphodiesterase I activity"/>
    <property type="evidence" value="ECO:0007669"/>
    <property type="project" value="UniProtKB-EC"/>
</dbReference>
<keyword evidence="1" id="KW-0460">Magnesium</keyword>
<gene>
    <name evidence="2" type="ORF">O6P43_002560</name>
</gene>
<keyword evidence="1" id="KW-0539">Nucleus</keyword>
<keyword evidence="1" id="KW-0378">Hydrolase</keyword>
<comment type="subcellular location">
    <subcellularLocation>
        <location evidence="1">Nucleus</location>
    </subcellularLocation>
</comment>
<evidence type="ECO:0000313" key="2">
    <source>
        <dbReference type="EMBL" id="KAJ7979127.1"/>
    </source>
</evidence>
<protein>
    <recommendedName>
        <fullName evidence="1">Fanconi-associated nuclease</fullName>
        <ecNumber evidence="1">3.1.4.1</ecNumber>
    </recommendedName>
</protein>
<comment type="catalytic activity">
    <reaction evidence="1">
        <text>Hydrolytically removes 5'-nucleotides successively from the 3'-hydroxy termini of 3'-hydroxy-terminated oligonucleotides.</text>
        <dbReference type="EC" id="3.1.4.1"/>
    </reaction>
</comment>
<dbReference type="PANTHER" id="PTHR15749">
    <property type="entry name" value="FANCONI-ASSOCIATED NUCLEASE 1"/>
    <property type="match status" value="1"/>
</dbReference>
<dbReference type="PANTHER" id="PTHR15749:SF4">
    <property type="entry name" value="FANCONI-ASSOCIATED NUCLEASE 1"/>
    <property type="match status" value="1"/>
</dbReference>
<keyword evidence="1" id="KW-0234">DNA repair</keyword>
<dbReference type="GO" id="GO:0046872">
    <property type="term" value="F:metal ion binding"/>
    <property type="evidence" value="ECO:0007669"/>
    <property type="project" value="UniProtKB-KW"/>
</dbReference>
<accession>A0AAD7QCZ8</accession>
<dbReference type="GO" id="GO:0036297">
    <property type="term" value="P:interstrand cross-link repair"/>
    <property type="evidence" value="ECO:0007669"/>
    <property type="project" value="InterPro"/>
</dbReference>
<dbReference type="GO" id="GO:0005634">
    <property type="term" value="C:nucleus"/>
    <property type="evidence" value="ECO:0007669"/>
    <property type="project" value="UniProtKB-SubCell"/>
</dbReference>
<evidence type="ECO:0000256" key="1">
    <source>
        <dbReference type="RuleBase" id="RU365033"/>
    </source>
</evidence>
<evidence type="ECO:0000313" key="3">
    <source>
        <dbReference type="Proteomes" id="UP001163823"/>
    </source>
</evidence>
<sequence>MDMCWFKNGTAKAGSPSRKTTDCLCLMFQRFYGSGFRFDLPDRYSSAKSRSYNEGGEQCGVEQLALQFYAGEGGGCQGVHMESGIWLTIFGLLIWDVIFADVLNVFCTRFQNAPLDLDTDSFYSVRKNSIESHLQKIHDGMAEEILLKSWGTQIGILLKTIEAGPVQWQICFHGAYSGEAMLAEVKGTRDRLSEQQ</sequence>
<dbReference type="InterPro" id="IPR033315">
    <property type="entry name" value="Fan1-like"/>
</dbReference>
<organism evidence="2 3">
    <name type="scientific">Quillaja saponaria</name>
    <name type="common">Soap bark tree</name>
    <dbReference type="NCBI Taxonomy" id="32244"/>
    <lineage>
        <taxon>Eukaryota</taxon>
        <taxon>Viridiplantae</taxon>
        <taxon>Streptophyta</taxon>
        <taxon>Embryophyta</taxon>
        <taxon>Tracheophyta</taxon>
        <taxon>Spermatophyta</taxon>
        <taxon>Magnoliopsida</taxon>
        <taxon>eudicotyledons</taxon>
        <taxon>Gunneridae</taxon>
        <taxon>Pentapetalae</taxon>
        <taxon>rosids</taxon>
        <taxon>fabids</taxon>
        <taxon>Fabales</taxon>
        <taxon>Quillajaceae</taxon>
        <taxon>Quillaja</taxon>
    </lineage>
</organism>
<dbReference type="KEGG" id="qsa:O6P43_002560"/>
<dbReference type="GO" id="GO:0017108">
    <property type="term" value="F:5'-flap endonuclease activity"/>
    <property type="evidence" value="ECO:0007669"/>
    <property type="project" value="TreeGrafter"/>
</dbReference>
<keyword evidence="1" id="KW-0227">DNA damage</keyword>
<comment type="similarity">
    <text evidence="1">Belongs to the FAN1 family.</text>
</comment>
<proteinExistence type="inferred from homology"/>
<dbReference type="Proteomes" id="UP001163823">
    <property type="component" value="Chromosome 2"/>
</dbReference>
<keyword evidence="1" id="KW-0464">Manganese</keyword>
<comment type="function">
    <text evidence="1">Nuclease required for the repair of DNA interstrand cross-links (ICL). Acts as a 5'-3' exonuclease that anchors at a cut end of DNA and cleaves DNA successively at every third nucleotide, allowing to excise an ICL from one strand through flanking incisions.</text>
</comment>
<dbReference type="AlphaFoldDB" id="A0AAD7QCZ8"/>
<comment type="cofactor">
    <cofactor evidence="1">
        <name>Mg(2+)</name>
        <dbReference type="ChEBI" id="CHEBI:18420"/>
    </cofactor>
    <cofactor evidence="1">
        <name>Mn(2+)</name>
        <dbReference type="ChEBI" id="CHEBI:29035"/>
    </cofactor>
</comment>
<dbReference type="EMBL" id="JARAOO010000002">
    <property type="protein sequence ID" value="KAJ7979127.1"/>
    <property type="molecule type" value="Genomic_DNA"/>
</dbReference>
<keyword evidence="1" id="KW-0479">Metal-binding</keyword>
<dbReference type="EC" id="3.1.4.1" evidence="1"/>
<name>A0AAD7QCZ8_QUISA</name>
<keyword evidence="3" id="KW-1185">Reference proteome</keyword>
<dbReference type="GO" id="GO:0008409">
    <property type="term" value="F:5'-3' exonuclease activity"/>
    <property type="evidence" value="ECO:0007669"/>
    <property type="project" value="TreeGrafter"/>
</dbReference>
<dbReference type="GO" id="GO:0070336">
    <property type="term" value="F:flap-structured DNA binding"/>
    <property type="evidence" value="ECO:0007669"/>
    <property type="project" value="TreeGrafter"/>
</dbReference>
<comment type="caution">
    <text evidence="2">The sequence shown here is derived from an EMBL/GenBank/DDBJ whole genome shotgun (WGS) entry which is preliminary data.</text>
</comment>
<reference evidence="2" key="1">
    <citation type="journal article" date="2023" name="Science">
        <title>Elucidation of the pathway for biosynthesis of saponin adjuvants from the soapbark tree.</title>
        <authorList>
            <person name="Reed J."/>
            <person name="Orme A."/>
            <person name="El-Demerdash A."/>
            <person name="Owen C."/>
            <person name="Martin L.B.B."/>
            <person name="Misra R.C."/>
            <person name="Kikuchi S."/>
            <person name="Rejzek M."/>
            <person name="Martin A.C."/>
            <person name="Harkess A."/>
            <person name="Leebens-Mack J."/>
            <person name="Louveau T."/>
            <person name="Stephenson M.J."/>
            <person name="Osbourn A."/>
        </authorList>
    </citation>
    <scope>NUCLEOTIDE SEQUENCE</scope>
    <source>
        <strain evidence="2">S10</strain>
    </source>
</reference>